<evidence type="ECO:0000256" key="1">
    <source>
        <dbReference type="ARBA" id="ARBA00004167"/>
    </source>
</evidence>
<dbReference type="PROSITE" id="PS00420">
    <property type="entry name" value="SRCR_1"/>
    <property type="match status" value="1"/>
</dbReference>
<keyword evidence="7 9" id="KW-1015">Disulfide bond</keyword>
<evidence type="ECO:0000256" key="2">
    <source>
        <dbReference type="ARBA" id="ARBA00022692"/>
    </source>
</evidence>
<evidence type="ECO:0000256" key="10">
    <source>
        <dbReference type="SAM" id="SignalP"/>
    </source>
</evidence>
<evidence type="ECO:0000256" key="3">
    <source>
        <dbReference type="ARBA" id="ARBA00022729"/>
    </source>
</evidence>
<keyword evidence="2" id="KW-0812">Transmembrane</keyword>
<proteinExistence type="predicted"/>
<name>A0A9X0A1G0_9CNID</name>
<feature type="disulfide bond" evidence="9">
    <location>
        <begin position="220"/>
        <end position="230"/>
    </location>
</feature>
<dbReference type="AlphaFoldDB" id="A0A9X0A1G0"/>
<keyword evidence="13" id="KW-1185">Reference proteome</keyword>
<dbReference type="GO" id="GO:0016020">
    <property type="term" value="C:membrane"/>
    <property type="evidence" value="ECO:0007669"/>
    <property type="project" value="UniProtKB-SubCell"/>
</dbReference>
<evidence type="ECO:0000256" key="9">
    <source>
        <dbReference type="PROSITE-ProRule" id="PRU00196"/>
    </source>
</evidence>
<keyword evidence="3 10" id="KW-0732">Signal</keyword>
<dbReference type="FunFam" id="3.10.250.10:FF:000005">
    <property type="entry name" value="Neurotrypsin isoform A"/>
    <property type="match status" value="1"/>
</dbReference>
<sequence>MNWILFGVVLMSLAEISSGIEVRLVEGKHNYEGRIEAYYNGTWRAICDHGWNRNAARVVCRMLGFPDVLRFTKGHHAFGRGSGRFWLDDVKCTGDEDSIDKCSHRPWGRHNCRKDNQAGVVCRMHLSDVILEPKPSEASGEVSKVQIKLIGPVVNDYISEGVVQVEHEGKWGYICPSKWTHINSYVLCGQLGYPSAVKLTSYALNIQDAKPVYWLKQVTCQGWESSIVSCDHAGWDPHECEAGGVLKIKCVRREITKPLDVRLRSGALVSEGRVEVQYHDFWGSICDDHWTLREANVVCRSLGYGSAAVAAKNAYYGRGTGRVSTVQRLLFAFSID</sequence>
<keyword evidence="5" id="KW-1133">Transmembrane helix</keyword>
<evidence type="ECO:0000256" key="7">
    <source>
        <dbReference type="ARBA" id="ARBA00023157"/>
    </source>
</evidence>
<feature type="domain" description="SRCR" evidence="11">
    <location>
        <begin position="22"/>
        <end position="123"/>
    </location>
</feature>
<feature type="domain" description="SRCR" evidence="11">
    <location>
        <begin position="147"/>
        <end position="251"/>
    </location>
</feature>
<dbReference type="EMBL" id="MU825405">
    <property type="protein sequence ID" value="KAJ7391726.1"/>
    <property type="molecule type" value="Genomic_DNA"/>
</dbReference>
<dbReference type="PROSITE" id="PS50287">
    <property type="entry name" value="SRCR_2"/>
    <property type="match status" value="3"/>
</dbReference>
<keyword evidence="6" id="KW-0472">Membrane</keyword>
<evidence type="ECO:0000313" key="12">
    <source>
        <dbReference type="EMBL" id="KAJ7391726.1"/>
    </source>
</evidence>
<comment type="caution">
    <text evidence="9">Lacks conserved residue(s) required for the propagation of feature annotation.</text>
</comment>
<dbReference type="SMART" id="SM00202">
    <property type="entry name" value="SR"/>
    <property type="match status" value="3"/>
</dbReference>
<evidence type="ECO:0000256" key="5">
    <source>
        <dbReference type="ARBA" id="ARBA00022989"/>
    </source>
</evidence>
<evidence type="ECO:0000256" key="8">
    <source>
        <dbReference type="ARBA" id="ARBA00023180"/>
    </source>
</evidence>
<dbReference type="PANTHER" id="PTHR19331">
    <property type="entry name" value="SCAVENGER RECEPTOR DOMAIN-CONTAINING"/>
    <property type="match status" value="1"/>
</dbReference>
<accession>A0A9X0A1G0</accession>
<evidence type="ECO:0000313" key="13">
    <source>
        <dbReference type="Proteomes" id="UP001163046"/>
    </source>
</evidence>
<evidence type="ECO:0000259" key="11">
    <source>
        <dbReference type="PROSITE" id="PS50287"/>
    </source>
</evidence>
<gene>
    <name evidence="12" type="primary">PRSS12_5</name>
    <name evidence="12" type="ORF">OS493_017424</name>
</gene>
<dbReference type="FunFam" id="3.10.250.10:FF:000016">
    <property type="entry name" value="Scavenger receptor cysteine-rich protein type 12"/>
    <property type="match status" value="1"/>
</dbReference>
<comment type="caution">
    <text evidence="12">The sequence shown here is derived from an EMBL/GenBank/DDBJ whole genome shotgun (WGS) entry which is preliminary data.</text>
</comment>
<comment type="subcellular location">
    <subcellularLocation>
        <location evidence="1">Membrane</location>
        <topology evidence="1">Single-pass membrane protein</topology>
    </subcellularLocation>
</comment>
<feature type="signal peptide" evidence="10">
    <location>
        <begin position="1"/>
        <end position="19"/>
    </location>
</feature>
<dbReference type="InterPro" id="IPR001190">
    <property type="entry name" value="SRCR"/>
</dbReference>
<feature type="disulfide bond" evidence="9">
    <location>
        <begin position="92"/>
        <end position="102"/>
    </location>
</feature>
<dbReference type="PANTHER" id="PTHR19331:SF465">
    <property type="entry name" value="EGG PEPTIDE SPERACT RECEPTOR"/>
    <property type="match status" value="1"/>
</dbReference>
<dbReference type="Proteomes" id="UP001163046">
    <property type="component" value="Unassembled WGS sequence"/>
</dbReference>
<evidence type="ECO:0000256" key="6">
    <source>
        <dbReference type="ARBA" id="ARBA00023136"/>
    </source>
</evidence>
<dbReference type="OrthoDB" id="536948at2759"/>
<dbReference type="InterPro" id="IPR036772">
    <property type="entry name" value="SRCR-like_dom_sf"/>
</dbReference>
<keyword evidence="8" id="KW-0325">Glycoprotein</keyword>
<feature type="chain" id="PRO_5040997718" evidence="10">
    <location>
        <begin position="20"/>
        <end position="336"/>
    </location>
</feature>
<keyword evidence="4" id="KW-0677">Repeat</keyword>
<dbReference type="PRINTS" id="PR00258">
    <property type="entry name" value="SPERACTRCPTR"/>
</dbReference>
<organism evidence="12 13">
    <name type="scientific">Desmophyllum pertusum</name>
    <dbReference type="NCBI Taxonomy" id="174260"/>
    <lineage>
        <taxon>Eukaryota</taxon>
        <taxon>Metazoa</taxon>
        <taxon>Cnidaria</taxon>
        <taxon>Anthozoa</taxon>
        <taxon>Hexacorallia</taxon>
        <taxon>Scleractinia</taxon>
        <taxon>Caryophylliina</taxon>
        <taxon>Caryophylliidae</taxon>
        <taxon>Desmophyllum</taxon>
    </lineage>
</organism>
<dbReference type="SUPFAM" id="SSF56487">
    <property type="entry name" value="SRCR-like"/>
    <property type="match status" value="3"/>
</dbReference>
<evidence type="ECO:0000256" key="4">
    <source>
        <dbReference type="ARBA" id="ARBA00022737"/>
    </source>
</evidence>
<protein>
    <submittedName>
        <fullName evidence="12">Neurotrypsin</fullName>
    </submittedName>
</protein>
<dbReference type="Pfam" id="PF00530">
    <property type="entry name" value="SRCR"/>
    <property type="match status" value="3"/>
</dbReference>
<feature type="domain" description="SRCR" evidence="11">
    <location>
        <begin position="261"/>
        <end position="336"/>
    </location>
</feature>
<dbReference type="Gene3D" id="3.10.250.10">
    <property type="entry name" value="SRCR-like domain"/>
    <property type="match status" value="3"/>
</dbReference>
<reference evidence="12" key="1">
    <citation type="submission" date="2023-01" db="EMBL/GenBank/DDBJ databases">
        <title>Genome assembly of the deep-sea coral Lophelia pertusa.</title>
        <authorList>
            <person name="Herrera S."/>
            <person name="Cordes E."/>
        </authorList>
    </citation>
    <scope>NUCLEOTIDE SEQUENCE</scope>
    <source>
        <strain evidence="12">USNM1676648</strain>
        <tissue evidence="12">Polyp</tissue>
    </source>
</reference>